<evidence type="ECO:0000313" key="3">
    <source>
        <dbReference type="Proteomes" id="UP000005010"/>
    </source>
</evidence>
<protein>
    <recommendedName>
        <fullName evidence="1">Flagellar protein FlgJ N-terminal domain-containing protein</fullName>
    </recommendedName>
</protein>
<dbReference type="HOGENOM" id="CLU_170908_0_0_7"/>
<name>I0ENS1_HELC0</name>
<dbReference type="PIRSF" id="PIRSF007248">
    <property type="entry name" value="UCP007248"/>
    <property type="match status" value="1"/>
</dbReference>
<sequence length="107" mass="12111">MINNNKAMLEQYAIGKLASQEKLNALAKNGAKDDKLLKEQTDSFEALLLKFMLDTAMKMDNPLYPKAPGADIYTSMYKDSLAKELSGNFGYSEMLFNFLKEQEKQKS</sequence>
<reference evidence="3" key="1">
    <citation type="submission" date="2012-04" db="EMBL/GenBank/DDBJ databases">
        <title>Complete genome sequence of Helicobacter cetorum strain MIT 00-7128.</title>
        <authorList>
            <person name="Kersulyte D."/>
            <person name="Berg D.E."/>
        </authorList>
    </citation>
    <scope>NUCLEOTIDE SEQUENCE [LARGE SCALE GENOMIC DNA]</scope>
    <source>
        <strain evidence="3">MIT 00-7128</strain>
    </source>
</reference>
<dbReference type="RefSeq" id="WP_014661458.1">
    <property type="nucleotide sequence ID" value="NC_017737.1"/>
</dbReference>
<dbReference type="AlphaFoldDB" id="I0ENS1"/>
<evidence type="ECO:0000313" key="2">
    <source>
        <dbReference type="EMBL" id="AFI04590.1"/>
    </source>
</evidence>
<accession>I0ENS1</accession>
<dbReference type="PATRIC" id="fig|182217.3.peg.1407"/>
<dbReference type="Pfam" id="PF10135">
    <property type="entry name" value="Rod-binding"/>
    <property type="match status" value="1"/>
</dbReference>
<dbReference type="KEGG" id="hce:HCW_06660"/>
<evidence type="ECO:0000259" key="1">
    <source>
        <dbReference type="Pfam" id="PF10135"/>
    </source>
</evidence>
<organism evidence="2 3">
    <name type="scientific">Helicobacter cetorum (strain ATCC BAA-429 / MIT 00-7128)</name>
    <dbReference type="NCBI Taxonomy" id="182217"/>
    <lineage>
        <taxon>Bacteria</taxon>
        <taxon>Pseudomonadati</taxon>
        <taxon>Campylobacterota</taxon>
        <taxon>Epsilonproteobacteria</taxon>
        <taxon>Campylobacterales</taxon>
        <taxon>Helicobacteraceae</taxon>
        <taxon>Helicobacter</taxon>
    </lineage>
</organism>
<dbReference type="InterPro" id="IPR016511">
    <property type="entry name" value="UCP007248"/>
</dbReference>
<feature type="domain" description="Flagellar protein FlgJ N-terminal" evidence="1">
    <location>
        <begin position="52"/>
        <end position="96"/>
    </location>
</feature>
<dbReference type="STRING" id="182217.HCW_06660"/>
<keyword evidence="3" id="KW-1185">Reference proteome</keyword>
<proteinExistence type="predicted"/>
<dbReference type="InterPro" id="IPR019301">
    <property type="entry name" value="Flagellar_prot_FlgJ_N"/>
</dbReference>
<dbReference type="eggNOG" id="COG3951">
    <property type="taxonomic scope" value="Bacteria"/>
</dbReference>
<gene>
    <name evidence="2" type="ordered locus">HCW_06660</name>
</gene>
<dbReference type="EMBL" id="CP003479">
    <property type="protein sequence ID" value="AFI04590.1"/>
    <property type="molecule type" value="Genomic_DNA"/>
</dbReference>
<dbReference type="Proteomes" id="UP000005010">
    <property type="component" value="Chromosome"/>
</dbReference>